<feature type="transmembrane region" description="Helical" evidence="5">
    <location>
        <begin position="247"/>
        <end position="270"/>
    </location>
</feature>
<keyword evidence="2 5" id="KW-0812">Transmembrane</keyword>
<feature type="transmembrane region" description="Helical" evidence="5">
    <location>
        <begin position="184"/>
        <end position="211"/>
    </location>
</feature>
<dbReference type="PROSITE" id="PS00213">
    <property type="entry name" value="LIPOCALIN"/>
    <property type="match status" value="1"/>
</dbReference>
<dbReference type="GO" id="GO:0015171">
    <property type="term" value="F:amino acid transmembrane transporter activity"/>
    <property type="evidence" value="ECO:0007669"/>
    <property type="project" value="TreeGrafter"/>
</dbReference>
<keyword evidence="3 5" id="KW-1133">Transmembrane helix</keyword>
<keyword evidence="4 5" id="KW-0472">Membrane</keyword>
<gene>
    <name evidence="6" type="ORF">JXQ802_LOCUS2770</name>
</gene>
<dbReference type="AlphaFoldDB" id="A0A813QUT7"/>
<sequence length="681" mass="76571">MASTTILNDDDDELISTHETAPLIIQTQGASLPSEYARTRHSACWDFPGRWGEVTRIDLSACPTNSTPVSTVLNEVYVSTTSIDSEITCKDRIRNLIHRKKDIDKSHKLLGEWHATAIAGNDISSSCLYTAGICAQKAGQYSFISLYLVAFVLYLFRNIYAEVGLALPLNGGAYNVLLNCTSKLIASVAACLTLVSYIATAVVSASSAIAYGQNLWSGLDPSWAVMALLGFFCLLTLLGLKESANVALVIFAIHVGAMTLLLIMCLIKIMRSYDSIAMFVENWQTKPLSNVPESIFYGFALALLGVSGFETSSNYIEEQNVGVFPKTLRNMWYVVSLFNPLFSLLSLFIMPLSVILQHRDDLLAAMGEATLQTGSSLWLPKLISADALLVLSGAVLTSYVGITGLIRRMSYDRCLPIFLSYTNRWRDTNHFIIIGFFLVTSLLHFIVRGNLESLAGVYSISFLSVMSLFAVGNMILKYKRSTLRRKIYASWPHVILGFLLVLIGLIGEITLNLIHIKFFLLYFGITFFIVMLMFSRNRVLKFFIYFGGPKYWLEMLNRQYKKIEDRPMLFFTRTDDPSVLNKAILYVRDNELTHLLKICHVYENEQQIPPMLEMNIRFLDRQYPKLCLDLILVKGRFDPPTVKLLSERLDIPTNFMFITCPAGNFSHHLAEMGGIRLITHS</sequence>
<feature type="transmembrane region" description="Helical" evidence="5">
    <location>
        <begin position="428"/>
        <end position="447"/>
    </location>
</feature>
<comment type="subcellular location">
    <subcellularLocation>
        <location evidence="1">Membrane</location>
        <topology evidence="1">Multi-pass membrane protein</topology>
    </subcellularLocation>
</comment>
<evidence type="ECO:0000256" key="1">
    <source>
        <dbReference type="ARBA" id="ARBA00004141"/>
    </source>
</evidence>
<reference evidence="6" key="1">
    <citation type="submission" date="2021-02" db="EMBL/GenBank/DDBJ databases">
        <authorList>
            <person name="Nowell W R."/>
        </authorList>
    </citation>
    <scope>NUCLEOTIDE SEQUENCE</scope>
</reference>
<dbReference type="EMBL" id="CAJNOL010000035">
    <property type="protein sequence ID" value="CAF0772137.1"/>
    <property type="molecule type" value="Genomic_DNA"/>
</dbReference>
<evidence type="ECO:0000256" key="5">
    <source>
        <dbReference type="SAM" id="Phobius"/>
    </source>
</evidence>
<evidence type="ECO:0000256" key="3">
    <source>
        <dbReference type="ARBA" id="ARBA00022989"/>
    </source>
</evidence>
<comment type="caution">
    <text evidence="6">The sequence shown here is derived from an EMBL/GenBank/DDBJ whole genome shotgun (WGS) entry which is preliminary data.</text>
</comment>
<feature type="transmembrane region" description="Helical" evidence="5">
    <location>
        <begin position="138"/>
        <end position="156"/>
    </location>
</feature>
<organism evidence="6 7">
    <name type="scientific">Rotaria sordida</name>
    <dbReference type="NCBI Taxonomy" id="392033"/>
    <lineage>
        <taxon>Eukaryota</taxon>
        <taxon>Metazoa</taxon>
        <taxon>Spiralia</taxon>
        <taxon>Gnathifera</taxon>
        <taxon>Rotifera</taxon>
        <taxon>Eurotatoria</taxon>
        <taxon>Bdelloidea</taxon>
        <taxon>Philodinida</taxon>
        <taxon>Philodinidae</taxon>
        <taxon>Rotaria</taxon>
    </lineage>
</organism>
<dbReference type="InterPro" id="IPR002293">
    <property type="entry name" value="AA/rel_permease1"/>
</dbReference>
<protein>
    <submittedName>
        <fullName evidence="6">Uncharacterized protein</fullName>
    </submittedName>
</protein>
<feature type="transmembrane region" description="Helical" evidence="5">
    <location>
        <begin position="387"/>
        <end position="407"/>
    </location>
</feature>
<feature type="transmembrane region" description="Helical" evidence="5">
    <location>
        <begin position="453"/>
        <end position="476"/>
    </location>
</feature>
<feature type="transmembrane region" description="Helical" evidence="5">
    <location>
        <begin position="223"/>
        <end position="240"/>
    </location>
</feature>
<accession>A0A813QUT7</accession>
<evidence type="ECO:0000313" key="7">
    <source>
        <dbReference type="Proteomes" id="UP000663870"/>
    </source>
</evidence>
<evidence type="ECO:0000256" key="2">
    <source>
        <dbReference type="ARBA" id="ARBA00022692"/>
    </source>
</evidence>
<dbReference type="PANTHER" id="PTHR43243">
    <property type="entry name" value="INNER MEMBRANE TRANSPORTER YGJI-RELATED"/>
    <property type="match status" value="1"/>
</dbReference>
<dbReference type="PANTHER" id="PTHR43243:SF11">
    <property type="entry name" value="AMINO ACID PERMEASE_ SLC12A DOMAIN-CONTAINING PROTEIN"/>
    <property type="match status" value="1"/>
</dbReference>
<feature type="transmembrane region" description="Helical" evidence="5">
    <location>
        <begin position="488"/>
        <end position="507"/>
    </location>
</feature>
<feature type="transmembrane region" description="Helical" evidence="5">
    <location>
        <begin position="332"/>
        <end position="356"/>
    </location>
</feature>
<dbReference type="GO" id="GO:0016020">
    <property type="term" value="C:membrane"/>
    <property type="evidence" value="ECO:0007669"/>
    <property type="project" value="UniProtKB-SubCell"/>
</dbReference>
<name>A0A813QUT7_9BILA</name>
<dbReference type="Pfam" id="PF13520">
    <property type="entry name" value="AA_permease_2"/>
    <property type="match status" value="1"/>
</dbReference>
<dbReference type="Gene3D" id="1.20.1740.10">
    <property type="entry name" value="Amino acid/polyamine transporter I"/>
    <property type="match status" value="1"/>
</dbReference>
<feature type="transmembrane region" description="Helical" evidence="5">
    <location>
        <begin position="513"/>
        <end position="534"/>
    </location>
</feature>
<evidence type="ECO:0000256" key="4">
    <source>
        <dbReference type="ARBA" id="ARBA00023136"/>
    </source>
</evidence>
<proteinExistence type="predicted"/>
<keyword evidence="7" id="KW-1185">Reference proteome</keyword>
<dbReference type="Proteomes" id="UP000663870">
    <property type="component" value="Unassembled WGS sequence"/>
</dbReference>
<evidence type="ECO:0000313" key="6">
    <source>
        <dbReference type="EMBL" id="CAF0772137.1"/>
    </source>
</evidence>
<dbReference type="InterPro" id="IPR022272">
    <property type="entry name" value="Lipocalin_CS"/>
</dbReference>